<evidence type="ECO:0000313" key="3">
    <source>
        <dbReference type="Proteomes" id="UP001601197"/>
    </source>
</evidence>
<evidence type="ECO:0000313" key="2">
    <source>
        <dbReference type="EMBL" id="MFE9169467.1"/>
    </source>
</evidence>
<dbReference type="CDD" id="cd00093">
    <property type="entry name" value="HTH_XRE"/>
    <property type="match status" value="1"/>
</dbReference>
<name>A0ABW6KSQ1_9ACTN</name>
<feature type="domain" description="HTH cro/C1-type" evidence="1">
    <location>
        <begin position="30"/>
        <end position="84"/>
    </location>
</feature>
<dbReference type="SUPFAM" id="SSF47413">
    <property type="entry name" value="lambda repressor-like DNA-binding domains"/>
    <property type="match status" value="1"/>
</dbReference>
<accession>A0ABW6KSQ1</accession>
<dbReference type="InterPro" id="IPR043917">
    <property type="entry name" value="DUF5753"/>
</dbReference>
<keyword evidence="3" id="KW-1185">Reference proteome</keyword>
<dbReference type="Proteomes" id="UP001601197">
    <property type="component" value="Unassembled WGS sequence"/>
</dbReference>
<reference evidence="2 3" key="1">
    <citation type="submission" date="2024-10" db="EMBL/GenBank/DDBJ databases">
        <title>The Natural Products Discovery Center: Release of the First 8490 Sequenced Strains for Exploring Actinobacteria Biosynthetic Diversity.</title>
        <authorList>
            <person name="Kalkreuter E."/>
            <person name="Kautsar S.A."/>
            <person name="Yang D."/>
            <person name="Bader C.D."/>
            <person name="Teijaro C.N."/>
            <person name="Fluegel L."/>
            <person name="Davis C.M."/>
            <person name="Simpson J.R."/>
            <person name="Lauterbach L."/>
            <person name="Steele A.D."/>
            <person name="Gui C."/>
            <person name="Meng S."/>
            <person name="Li G."/>
            <person name="Viehrig K."/>
            <person name="Ye F."/>
            <person name="Su P."/>
            <person name="Kiefer A.F."/>
            <person name="Nichols A."/>
            <person name="Cepeda A.J."/>
            <person name="Yan W."/>
            <person name="Fan B."/>
            <person name="Jiang Y."/>
            <person name="Adhikari A."/>
            <person name="Zheng C.-J."/>
            <person name="Schuster L."/>
            <person name="Cowan T.M."/>
            <person name="Smanski M.J."/>
            <person name="Chevrette M.G."/>
            <person name="De Carvalho L.P.S."/>
            <person name="Shen B."/>
        </authorList>
    </citation>
    <scope>NUCLEOTIDE SEQUENCE [LARGE SCALE GENOMIC DNA]</scope>
    <source>
        <strain evidence="2 3">NPDC007147</strain>
    </source>
</reference>
<evidence type="ECO:0000259" key="1">
    <source>
        <dbReference type="PROSITE" id="PS50943"/>
    </source>
</evidence>
<dbReference type="Gene3D" id="1.10.260.40">
    <property type="entry name" value="lambda repressor-like DNA-binding domains"/>
    <property type="match status" value="1"/>
</dbReference>
<dbReference type="InterPro" id="IPR010982">
    <property type="entry name" value="Lambda_DNA-bd_dom_sf"/>
</dbReference>
<gene>
    <name evidence="2" type="ORF">ACFYNZ_08050</name>
</gene>
<dbReference type="SMART" id="SM00530">
    <property type="entry name" value="HTH_XRE"/>
    <property type="match status" value="1"/>
</dbReference>
<dbReference type="InterPro" id="IPR001387">
    <property type="entry name" value="Cro/C1-type_HTH"/>
</dbReference>
<dbReference type="Pfam" id="PF13560">
    <property type="entry name" value="HTH_31"/>
    <property type="match status" value="1"/>
</dbReference>
<dbReference type="RefSeq" id="WP_388344931.1">
    <property type="nucleotide sequence ID" value="NZ_JBIAFJ010000004.1"/>
</dbReference>
<organism evidence="2 3">
    <name type="scientific">Streptomyces kebangsaanensis</name>
    <dbReference type="NCBI Taxonomy" id="864058"/>
    <lineage>
        <taxon>Bacteria</taxon>
        <taxon>Bacillati</taxon>
        <taxon>Actinomycetota</taxon>
        <taxon>Actinomycetes</taxon>
        <taxon>Kitasatosporales</taxon>
        <taxon>Streptomycetaceae</taxon>
        <taxon>Streptomyces</taxon>
    </lineage>
</organism>
<proteinExistence type="predicted"/>
<dbReference type="EMBL" id="JBIAFJ010000004">
    <property type="protein sequence ID" value="MFE9169467.1"/>
    <property type="molecule type" value="Genomic_DNA"/>
</dbReference>
<sequence length="297" mass="32598">MPGPGALPGRAVRDLPGAAPLTTESLGRALRTLREASGLTGSAVARRASMSAAKLSKIENGRTMPTVQDVDLVLSALGVSEEAKEQFLAAARVEATEATAWRLLRRMGAWKHQNTIKGIEANTKALRLFQGQLIPGLLQTPEYATAVFSLPPALPDETKARTVAARLERQAALYEDGRSFHFVICEHVLRWLICESTVMAVQLDRLVSLSRLPAVSIGVVPQAGRKPDFLMTCFSIHDDSLVIVETFHSEVTTRDPRDVQTYVDTFDRFAAVALYGDDMRSLVEGVRDEFLRQQERG</sequence>
<protein>
    <submittedName>
        <fullName evidence="2">Helix-turn-helix domain-containing protein</fullName>
    </submittedName>
</protein>
<dbReference type="Pfam" id="PF19054">
    <property type="entry name" value="DUF5753"/>
    <property type="match status" value="1"/>
</dbReference>
<dbReference type="PROSITE" id="PS50943">
    <property type="entry name" value="HTH_CROC1"/>
    <property type="match status" value="1"/>
</dbReference>
<comment type="caution">
    <text evidence="2">The sequence shown here is derived from an EMBL/GenBank/DDBJ whole genome shotgun (WGS) entry which is preliminary data.</text>
</comment>